<dbReference type="Pfam" id="PF06030">
    <property type="entry name" value="WxLIP_PGBD"/>
    <property type="match status" value="1"/>
</dbReference>
<sequence length="339" mass="38214">MKKYFVGITTIFMILLAIPSIHVSADDVDYSVQAIIPDNQIDKKQGYFDLKMQPKMKQRLQIKVFNSSNHEITIKQNVTYASTNKSGMIDYSNKPLKEADKSLEVPLPTIAKISDDTIKIPASSTSSISVDIEMPEQSFDGMILGAVEFTQVSEKNTEKKESGLSIENEYSYIVGVKLSETTKKITPNLNLLDVKAGLNNYRTSVSAVLQNDQPVILDNLSVDAKVYKKGEKKVLHKAAKSDLKMAPNSNFPYAIDWENQPLEPGTYVLKLSANNGDQDWNFTKEFKIGDNAKDLNKKAVDVEKNYLWWWIIGGAIAAILLFLIIWIILRRKKKKNNED</sequence>
<comment type="caution">
    <text evidence="5">The sequence shown here is derived from an EMBL/GenBank/DDBJ whole genome shotgun (WGS) entry which is preliminary data.</text>
</comment>
<evidence type="ECO:0000259" key="4">
    <source>
        <dbReference type="Pfam" id="PF11797"/>
    </source>
</evidence>
<feature type="domain" description="WxL Interacting Protein host binding" evidence="4">
    <location>
        <begin position="162"/>
        <end position="297"/>
    </location>
</feature>
<dbReference type="Pfam" id="PF11797">
    <property type="entry name" value="WxLIP_HBD"/>
    <property type="match status" value="1"/>
</dbReference>
<organism evidence="5 6">
    <name type="scientific">Listeria fleischmannii</name>
    <dbReference type="NCBI Taxonomy" id="1069827"/>
    <lineage>
        <taxon>Bacteria</taxon>
        <taxon>Bacillati</taxon>
        <taxon>Bacillota</taxon>
        <taxon>Bacilli</taxon>
        <taxon>Bacillales</taxon>
        <taxon>Listeriaceae</taxon>
        <taxon>Listeria</taxon>
    </lineage>
</organism>
<dbReference type="Proteomes" id="UP000571128">
    <property type="component" value="Unassembled WGS sequence"/>
</dbReference>
<feature type="transmembrane region" description="Helical" evidence="1">
    <location>
        <begin position="307"/>
        <end position="329"/>
    </location>
</feature>
<keyword evidence="1" id="KW-1133">Transmembrane helix</keyword>
<dbReference type="EMBL" id="JAARPY010000004">
    <property type="protein sequence ID" value="MBC1398219.1"/>
    <property type="molecule type" value="Genomic_DNA"/>
</dbReference>
<name>A0A841YDC7_9LIST</name>
<dbReference type="AlphaFoldDB" id="A0A841YDC7"/>
<evidence type="ECO:0000256" key="2">
    <source>
        <dbReference type="SAM" id="SignalP"/>
    </source>
</evidence>
<reference evidence="5 6" key="1">
    <citation type="submission" date="2020-03" db="EMBL/GenBank/DDBJ databases">
        <title>Soil Listeria distribution.</title>
        <authorList>
            <person name="Liao J."/>
            <person name="Wiedmann M."/>
        </authorList>
    </citation>
    <scope>NUCLEOTIDE SEQUENCE [LARGE SCALE GENOMIC DNA]</scope>
    <source>
        <strain evidence="5 6">FSL L7-1645</strain>
    </source>
</reference>
<protein>
    <submittedName>
        <fullName evidence="5">DUF916 and DUF3324 domain-containing protein</fullName>
    </submittedName>
</protein>
<evidence type="ECO:0000313" key="6">
    <source>
        <dbReference type="Proteomes" id="UP000571128"/>
    </source>
</evidence>
<dbReference type="InterPro" id="IPR021759">
    <property type="entry name" value="WxLIP_HBD"/>
</dbReference>
<evidence type="ECO:0000256" key="1">
    <source>
        <dbReference type="SAM" id="Phobius"/>
    </source>
</evidence>
<keyword evidence="2" id="KW-0732">Signal</keyword>
<dbReference type="InterPro" id="IPR010317">
    <property type="entry name" value="WxLIP_PGBD"/>
</dbReference>
<feature type="chain" id="PRO_5032972545" evidence="2">
    <location>
        <begin position="26"/>
        <end position="339"/>
    </location>
</feature>
<proteinExistence type="predicted"/>
<keyword evidence="1" id="KW-0472">Membrane</keyword>
<feature type="domain" description="WxL Interacting Protein peptidoglycan binding" evidence="3">
    <location>
        <begin position="30"/>
        <end position="150"/>
    </location>
</feature>
<evidence type="ECO:0000313" key="5">
    <source>
        <dbReference type="EMBL" id="MBC1398219.1"/>
    </source>
</evidence>
<keyword evidence="1" id="KW-0812">Transmembrane</keyword>
<evidence type="ECO:0000259" key="3">
    <source>
        <dbReference type="Pfam" id="PF06030"/>
    </source>
</evidence>
<accession>A0A841YDC7</accession>
<gene>
    <name evidence="5" type="ORF">HB844_04975</name>
</gene>
<dbReference type="RefSeq" id="WP_115095821.1">
    <property type="nucleotide sequence ID" value="NZ_JAARPY010000004.1"/>
</dbReference>
<feature type="signal peptide" evidence="2">
    <location>
        <begin position="1"/>
        <end position="25"/>
    </location>
</feature>